<evidence type="ECO:0000313" key="2">
    <source>
        <dbReference type="EMBL" id="ALL64444.1"/>
    </source>
</evidence>
<dbReference type="Proteomes" id="UP000019146">
    <property type="component" value="Chromosome 1"/>
</dbReference>
<dbReference type="EMBL" id="CP012746">
    <property type="protein sequence ID" value="ALL64444.1"/>
    <property type="molecule type" value="Genomic_DNA"/>
</dbReference>
<feature type="region of interest" description="Disordered" evidence="1">
    <location>
        <begin position="1"/>
        <end position="55"/>
    </location>
</feature>
<gene>
    <name evidence="2" type="ORF">K788_0008079</name>
</gene>
<accession>A0A0P0R899</accession>
<dbReference type="KEGG" id="bcai:K788_0008079"/>
<organism evidence="2 3">
    <name type="scientific">Paraburkholderia caribensis MBA4</name>
    <dbReference type="NCBI Taxonomy" id="1323664"/>
    <lineage>
        <taxon>Bacteria</taxon>
        <taxon>Pseudomonadati</taxon>
        <taxon>Pseudomonadota</taxon>
        <taxon>Betaproteobacteria</taxon>
        <taxon>Burkholderiales</taxon>
        <taxon>Burkholderiaceae</taxon>
        <taxon>Paraburkholderia</taxon>
    </lineage>
</organism>
<sequence>MNEDDGARRADDAGPLVQNRILPQARQPQAKSRRNRAEPWAAGGVQGGRPLHRAASGQRAAAYPVNGAAAPMCSNSARSPCAQAGRVSAFFNNGQ</sequence>
<evidence type="ECO:0000313" key="3">
    <source>
        <dbReference type="Proteomes" id="UP000019146"/>
    </source>
</evidence>
<name>A0A0P0R899_9BURK</name>
<reference evidence="2 3" key="1">
    <citation type="journal article" date="2014" name="Genome Announc.">
        <title>Draft Genome Sequence of the Haloacid-Degrading Burkholderia caribensis Strain MBA4.</title>
        <authorList>
            <person name="Pan Y."/>
            <person name="Kong K.F."/>
            <person name="Tsang J.S."/>
        </authorList>
    </citation>
    <scope>NUCLEOTIDE SEQUENCE [LARGE SCALE GENOMIC DNA]</scope>
    <source>
        <strain evidence="2 3">MBA4</strain>
    </source>
</reference>
<dbReference type="AlphaFoldDB" id="A0A0P0R899"/>
<proteinExistence type="predicted"/>
<feature type="compositionally biased region" description="Basic and acidic residues" evidence="1">
    <location>
        <begin position="1"/>
        <end position="12"/>
    </location>
</feature>
<protein>
    <submittedName>
        <fullName evidence="2">Uncharacterized protein</fullName>
    </submittedName>
</protein>
<evidence type="ECO:0000256" key="1">
    <source>
        <dbReference type="SAM" id="MobiDB-lite"/>
    </source>
</evidence>